<dbReference type="GO" id="GO:0008168">
    <property type="term" value="F:methyltransferase activity"/>
    <property type="evidence" value="ECO:0007669"/>
    <property type="project" value="UniProtKB-KW"/>
</dbReference>
<dbReference type="PANTHER" id="PTHR40036:SF1">
    <property type="entry name" value="MACROCIN O-METHYLTRANSFERASE"/>
    <property type="match status" value="1"/>
</dbReference>
<keyword evidence="1" id="KW-0808">Transferase</keyword>
<dbReference type="EMBL" id="JF429407">
    <property type="protein sequence ID" value="AEQ20368.1"/>
    <property type="molecule type" value="Genomic_DNA"/>
</dbReference>
<keyword evidence="1" id="KW-0489">Methyltransferase</keyword>
<dbReference type="GO" id="GO:0032259">
    <property type="term" value="P:methylation"/>
    <property type="evidence" value="ECO:0007669"/>
    <property type="project" value="UniProtKB-KW"/>
</dbReference>
<dbReference type="Pfam" id="PF13578">
    <property type="entry name" value="Methyltransf_24"/>
    <property type="match status" value="1"/>
</dbReference>
<dbReference type="InterPro" id="IPR008884">
    <property type="entry name" value="TylF_MeTrfase"/>
</dbReference>
<sequence>MLVTDFHFKSVMYRIVIAAFQLISIGQYHPYRERQRRALHNSVDYIEGRMPDALGFETQKQMIAYALRQVQVPGHYLEFGVFRGQSIRYMAKRVKPGVTLHGFDSFEGLPEAWAGFGLDSSAFSRQGRLPKVPANVRLYKGWFSQTLPGWVAANPGPVAFVHIDCDIYSSTVDLLEALAGCFQPGTIVLFDEYFNYPNWERHEFKAWKEFVHKYNVSYEYLAYARHQVAVRVTSIG</sequence>
<name>G4WVB6_9BACT</name>
<dbReference type="Gene3D" id="3.40.50.150">
    <property type="entry name" value="Vaccinia Virus protein VP39"/>
    <property type="match status" value="1"/>
</dbReference>
<protein>
    <submittedName>
        <fullName evidence="1">Macrocin-O-methyltransferase (TylF)-like protein</fullName>
    </submittedName>
</protein>
<accession>G4WVB6</accession>
<evidence type="ECO:0000313" key="1">
    <source>
        <dbReference type="EMBL" id="AEQ20368.1"/>
    </source>
</evidence>
<dbReference type="SUPFAM" id="SSF53335">
    <property type="entry name" value="S-adenosyl-L-methionine-dependent methyltransferases"/>
    <property type="match status" value="1"/>
</dbReference>
<dbReference type="AlphaFoldDB" id="G4WVB6"/>
<reference evidence="1" key="1">
    <citation type="journal article" date="2011" name="J. Bacteriol.">
        <title>Long-chain N-acyl amino acid synthases are linked to the putative PEP-CTERM/exosortase protein-sorting system in Gram-negative bacteria.</title>
        <authorList>
            <person name="Craig J.W."/>
            <person name="Cherry M.A."/>
            <person name="Brady S.F."/>
        </authorList>
    </citation>
    <scope>NUCLEOTIDE SEQUENCE</scope>
</reference>
<organism evidence="1">
    <name type="scientific">uncultured bacterium CSL1</name>
    <dbReference type="NCBI Taxonomy" id="1091565"/>
    <lineage>
        <taxon>Bacteria</taxon>
        <taxon>environmental samples</taxon>
    </lineage>
</organism>
<dbReference type="PANTHER" id="PTHR40036">
    <property type="entry name" value="MACROCIN O-METHYLTRANSFERASE"/>
    <property type="match status" value="1"/>
</dbReference>
<proteinExistence type="predicted"/>
<dbReference type="InterPro" id="IPR029063">
    <property type="entry name" value="SAM-dependent_MTases_sf"/>
</dbReference>